<dbReference type="Gene3D" id="3.90.550.10">
    <property type="entry name" value="Spore Coat Polysaccharide Biosynthesis Protein SpsA, Chain A"/>
    <property type="match status" value="1"/>
</dbReference>
<evidence type="ECO:0000313" key="2">
    <source>
        <dbReference type="Proteomes" id="UP001178354"/>
    </source>
</evidence>
<sequence>MDGDNAFRAEQAIPLVEAISRGADVAIGSRVLGKTAPAALTFPQRAGNRLASLLIRHLWGTNVTDLGPLRAISRQAYDRLDMQDKRFGWTVEMQVKAVQQGMRVEEYPVDTYRRIGRSKISGTIKGTIGASVGILSTIAKLWWQQDQRQWHTRRRNVRNAPVTVTGEHRP</sequence>
<reference evidence="1" key="2">
    <citation type="submission" date="2023-08" db="EMBL/GenBank/DDBJ databases">
        <authorList>
            <person name="Luo J."/>
        </authorList>
    </citation>
    <scope>NUCLEOTIDE SEQUENCE</scope>
    <source>
        <strain evidence="1">DSM 25064</strain>
    </source>
</reference>
<gene>
    <name evidence="1" type="ORF">Q8A57_01300</name>
</gene>
<dbReference type="SUPFAM" id="SSF53448">
    <property type="entry name" value="Nucleotide-diphospho-sugar transferases"/>
    <property type="match status" value="1"/>
</dbReference>
<evidence type="ECO:0000313" key="1">
    <source>
        <dbReference type="EMBL" id="MDP1519603.1"/>
    </source>
</evidence>
<protein>
    <recommendedName>
        <fullName evidence="3">Glycosyltransferase 2-like domain-containing protein</fullName>
    </recommendedName>
</protein>
<dbReference type="Proteomes" id="UP001178354">
    <property type="component" value="Unassembled WGS sequence"/>
</dbReference>
<accession>A0AAW8AYV3</accession>
<dbReference type="PANTHER" id="PTHR48090:SF7">
    <property type="entry name" value="RFBJ PROTEIN"/>
    <property type="match status" value="1"/>
</dbReference>
<dbReference type="EMBL" id="JAUUUU010000001">
    <property type="protein sequence ID" value="MDP1519603.1"/>
    <property type="molecule type" value="Genomic_DNA"/>
</dbReference>
<dbReference type="RefSeq" id="WP_305169115.1">
    <property type="nucleotide sequence ID" value="NZ_JAUUUU010000001.1"/>
</dbReference>
<name>A0AAW8AYV3_9GAMM</name>
<evidence type="ECO:0008006" key="3">
    <source>
        <dbReference type="Google" id="ProtNLM"/>
    </source>
</evidence>
<dbReference type="AlphaFoldDB" id="A0AAW8AYV3"/>
<keyword evidence="2" id="KW-1185">Reference proteome</keyword>
<organism evidence="1 2">
    <name type="scientific">Porticoccus litoralis</name>
    <dbReference type="NCBI Taxonomy" id="434086"/>
    <lineage>
        <taxon>Bacteria</taxon>
        <taxon>Pseudomonadati</taxon>
        <taxon>Pseudomonadota</taxon>
        <taxon>Gammaproteobacteria</taxon>
        <taxon>Cellvibrionales</taxon>
        <taxon>Porticoccaceae</taxon>
        <taxon>Porticoccus</taxon>
    </lineage>
</organism>
<dbReference type="InterPro" id="IPR050256">
    <property type="entry name" value="Glycosyltransferase_2"/>
</dbReference>
<dbReference type="PANTHER" id="PTHR48090">
    <property type="entry name" value="UNDECAPRENYL-PHOSPHATE 4-DEOXY-4-FORMAMIDO-L-ARABINOSE TRANSFERASE-RELATED"/>
    <property type="match status" value="1"/>
</dbReference>
<reference evidence="1" key="1">
    <citation type="journal article" date="2010" name="Int. J. Syst. Evol. Microbiol.">
        <title>Porticoccus litoralis gen. nov., sp. nov., a gammaproteobacterium isolated from the Yellow Sea.</title>
        <authorList>
            <person name="Oh H.M."/>
            <person name="Kim H."/>
            <person name="Kim K.M."/>
            <person name="Min G.S."/>
            <person name="Cho J.C."/>
        </authorList>
    </citation>
    <scope>NUCLEOTIDE SEQUENCE</scope>
    <source>
        <strain evidence="1">DSM 25064</strain>
    </source>
</reference>
<comment type="caution">
    <text evidence="1">The sequence shown here is derived from an EMBL/GenBank/DDBJ whole genome shotgun (WGS) entry which is preliminary data.</text>
</comment>
<dbReference type="InterPro" id="IPR029044">
    <property type="entry name" value="Nucleotide-diphossugar_trans"/>
</dbReference>
<proteinExistence type="predicted"/>